<reference evidence="1 2" key="1">
    <citation type="journal article" date="2013" name="Genome Announc.">
        <title>Draft Genome Sequence of Indibacter alkaliphilus Strain LW1T, Isolated from Lonar Lake, a Haloalkaline Lake in the Buldana District of Maharashtra, India.</title>
        <authorList>
            <person name="Singh A."/>
            <person name="Kumar Jangir P."/>
            <person name="Sharma R."/>
            <person name="Singh A."/>
            <person name="Kumar Pinnaka A."/>
            <person name="Shivaji S."/>
        </authorList>
    </citation>
    <scope>NUCLEOTIDE SEQUENCE [LARGE SCALE GENOMIC DNA]</scope>
    <source>
        <strain evidence="2">CCUG 57479 / KCTC 22604 / LW1</strain>
    </source>
</reference>
<protein>
    <submittedName>
        <fullName evidence="1">Uncharacterized protein</fullName>
    </submittedName>
</protein>
<name>S2D1K1_INDAL</name>
<proteinExistence type="predicted"/>
<sequence length="57" mass="6636">MVFFGFLLKNLHCQKQLLNFSPITTPNNQPILAVFYQNKIVPPLNKFPAYFHKTLIS</sequence>
<comment type="caution">
    <text evidence="1">The sequence shown here is derived from an EMBL/GenBank/DDBJ whole genome shotgun (WGS) entry which is preliminary data.</text>
</comment>
<evidence type="ECO:0000313" key="1">
    <source>
        <dbReference type="EMBL" id="EOZ93227.1"/>
    </source>
</evidence>
<dbReference type="AlphaFoldDB" id="S2D1K1"/>
<gene>
    <name evidence="1" type="ORF">A33Q_3817</name>
</gene>
<keyword evidence="2" id="KW-1185">Reference proteome</keyword>
<organism evidence="1 2">
    <name type="scientific">Indibacter alkaliphilus (strain CCUG 57479 / KCTC 22604 / LW1)</name>
    <dbReference type="NCBI Taxonomy" id="1189612"/>
    <lineage>
        <taxon>Bacteria</taxon>
        <taxon>Pseudomonadati</taxon>
        <taxon>Bacteroidota</taxon>
        <taxon>Cytophagia</taxon>
        <taxon>Cytophagales</taxon>
        <taxon>Cyclobacteriaceae</taxon>
    </lineage>
</organism>
<evidence type="ECO:0000313" key="2">
    <source>
        <dbReference type="Proteomes" id="UP000006073"/>
    </source>
</evidence>
<dbReference type="EMBL" id="ALWO02000047">
    <property type="protein sequence ID" value="EOZ93227.1"/>
    <property type="molecule type" value="Genomic_DNA"/>
</dbReference>
<accession>S2D1K1</accession>
<dbReference type="Proteomes" id="UP000006073">
    <property type="component" value="Unassembled WGS sequence"/>
</dbReference>